<accession>A0A2I0WGZ7</accession>
<dbReference type="PANTHER" id="PTHR33710">
    <property type="entry name" value="BNAC02G09200D PROTEIN"/>
    <property type="match status" value="1"/>
</dbReference>
<reference evidence="1 2" key="1">
    <citation type="journal article" date="2016" name="Sci. Rep.">
        <title>The Dendrobium catenatum Lindl. genome sequence provides insights into polysaccharide synthase, floral development and adaptive evolution.</title>
        <authorList>
            <person name="Zhang G.Q."/>
            <person name="Xu Q."/>
            <person name="Bian C."/>
            <person name="Tsai W.C."/>
            <person name="Yeh C.M."/>
            <person name="Liu K.W."/>
            <person name="Yoshida K."/>
            <person name="Zhang L.S."/>
            <person name="Chang S.B."/>
            <person name="Chen F."/>
            <person name="Shi Y."/>
            <person name="Su Y.Y."/>
            <person name="Zhang Y.Q."/>
            <person name="Chen L.J."/>
            <person name="Yin Y."/>
            <person name="Lin M."/>
            <person name="Huang H."/>
            <person name="Deng H."/>
            <person name="Wang Z.W."/>
            <person name="Zhu S.L."/>
            <person name="Zhao X."/>
            <person name="Deng C."/>
            <person name="Niu S.C."/>
            <person name="Huang J."/>
            <person name="Wang M."/>
            <person name="Liu G.H."/>
            <person name="Yang H.J."/>
            <person name="Xiao X.J."/>
            <person name="Hsiao Y.Y."/>
            <person name="Wu W.L."/>
            <person name="Chen Y.Y."/>
            <person name="Mitsuda N."/>
            <person name="Ohme-Takagi M."/>
            <person name="Luo Y.B."/>
            <person name="Van de Peer Y."/>
            <person name="Liu Z.J."/>
        </authorList>
    </citation>
    <scope>NUCLEOTIDE SEQUENCE [LARGE SCALE GENOMIC DNA]</scope>
    <source>
        <tissue evidence="1">The whole plant</tissue>
    </source>
</reference>
<gene>
    <name evidence="1" type="ORF">MA16_Dca020712</name>
</gene>
<protein>
    <submittedName>
        <fullName evidence="1">Uncharacterized protein</fullName>
    </submittedName>
</protein>
<dbReference type="EMBL" id="KZ502663">
    <property type="protein sequence ID" value="PKU74940.1"/>
    <property type="molecule type" value="Genomic_DNA"/>
</dbReference>
<proteinExistence type="predicted"/>
<keyword evidence="2" id="KW-1185">Reference proteome</keyword>
<organism evidence="1 2">
    <name type="scientific">Dendrobium catenatum</name>
    <dbReference type="NCBI Taxonomy" id="906689"/>
    <lineage>
        <taxon>Eukaryota</taxon>
        <taxon>Viridiplantae</taxon>
        <taxon>Streptophyta</taxon>
        <taxon>Embryophyta</taxon>
        <taxon>Tracheophyta</taxon>
        <taxon>Spermatophyta</taxon>
        <taxon>Magnoliopsida</taxon>
        <taxon>Liliopsida</taxon>
        <taxon>Asparagales</taxon>
        <taxon>Orchidaceae</taxon>
        <taxon>Epidendroideae</taxon>
        <taxon>Malaxideae</taxon>
        <taxon>Dendrobiinae</taxon>
        <taxon>Dendrobium</taxon>
    </lineage>
</organism>
<evidence type="ECO:0000313" key="2">
    <source>
        <dbReference type="Proteomes" id="UP000233837"/>
    </source>
</evidence>
<dbReference type="PANTHER" id="PTHR33710:SF62">
    <property type="entry name" value="DUF4283 DOMAIN PROTEIN"/>
    <property type="match status" value="1"/>
</dbReference>
<evidence type="ECO:0000313" key="1">
    <source>
        <dbReference type="EMBL" id="PKU74940.1"/>
    </source>
</evidence>
<dbReference type="InterPro" id="IPR036691">
    <property type="entry name" value="Endo/exonu/phosph_ase_sf"/>
</dbReference>
<dbReference type="AlphaFoldDB" id="A0A2I0WGZ7"/>
<sequence length="519" mass="59818">MLFLIFSTKFGFFWKNPITLDVIGDHSQVLHCKIEIFNNQCFASFIYAASSFYNRKVLWESLIDFHSLCNLPWLVGGDFNAITCTSERMGGSNPSHRSMNDFNNIILSCNLIDIGFVGDKFTWNRGHLWQRLDCVLFNDAWINFFNSTNVQHLARILSDHSPLLININLRQYNAPSQFRFQNMCLLNNSFLNVSQNNWNAPLHPDNDIKGMVRLWFKLKRLKYVLKWWNRHVFRNIFSNIIHVEHLINSTEILYSNDPSVANLELLNKYKVELNNFQNQEEIFWKQKVAAKHLVEGDRNTKFFHALVKRKCVKNTINKVQKEDGSFTDNNMEIKNLAIGHFQNLFNNNFSSNLVMNFSFITSLISIEDNLFLSSTPTLEEVKKTIMDMNCDFVAGPDGFTTLFFQKTWNIISFDIYNAVIDFFGGSPMPKIFSSTSLVLIPKNNSTKTWNVFCLISLCTCFNKLISKLISDRLSVVLPNIISHPQMGFVKGRAITDNILLAHELVHDLDVRVRGGGGGI</sequence>
<reference evidence="1 2" key="2">
    <citation type="journal article" date="2017" name="Nature">
        <title>The Apostasia genome and the evolution of orchids.</title>
        <authorList>
            <person name="Zhang G.Q."/>
            <person name="Liu K.W."/>
            <person name="Li Z."/>
            <person name="Lohaus R."/>
            <person name="Hsiao Y.Y."/>
            <person name="Niu S.C."/>
            <person name="Wang J.Y."/>
            <person name="Lin Y.C."/>
            <person name="Xu Q."/>
            <person name="Chen L.J."/>
            <person name="Yoshida K."/>
            <person name="Fujiwara S."/>
            <person name="Wang Z.W."/>
            <person name="Zhang Y.Q."/>
            <person name="Mitsuda N."/>
            <person name="Wang M."/>
            <person name="Liu G.H."/>
            <person name="Pecoraro L."/>
            <person name="Huang H.X."/>
            <person name="Xiao X.J."/>
            <person name="Lin M."/>
            <person name="Wu X.Y."/>
            <person name="Wu W.L."/>
            <person name="Chen Y.Y."/>
            <person name="Chang S.B."/>
            <person name="Sakamoto S."/>
            <person name="Ohme-Takagi M."/>
            <person name="Yagi M."/>
            <person name="Zeng S.J."/>
            <person name="Shen C.Y."/>
            <person name="Yeh C.M."/>
            <person name="Luo Y.B."/>
            <person name="Tsai W.C."/>
            <person name="Van de Peer Y."/>
            <person name="Liu Z.J."/>
        </authorList>
    </citation>
    <scope>NUCLEOTIDE SEQUENCE [LARGE SCALE GENOMIC DNA]</scope>
    <source>
        <tissue evidence="1">The whole plant</tissue>
    </source>
</reference>
<dbReference type="Proteomes" id="UP000233837">
    <property type="component" value="Unassembled WGS sequence"/>
</dbReference>
<dbReference type="STRING" id="906689.A0A2I0WGZ7"/>
<dbReference type="Gene3D" id="3.60.10.10">
    <property type="entry name" value="Endonuclease/exonuclease/phosphatase"/>
    <property type="match status" value="1"/>
</dbReference>
<dbReference type="SUPFAM" id="SSF56219">
    <property type="entry name" value="DNase I-like"/>
    <property type="match status" value="1"/>
</dbReference>
<name>A0A2I0WGZ7_9ASPA</name>